<feature type="domain" description="General secretion pathway GspH" evidence="8">
    <location>
        <begin position="6"/>
        <end position="99"/>
    </location>
</feature>
<keyword evidence="7" id="KW-0472">Membrane</keyword>
<evidence type="ECO:0000256" key="1">
    <source>
        <dbReference type="ARBA" id="ARBA00004377"/>
    </source>
</evidence>
<sequence>NIQSSTQLLRLARNYAISSKNNQPYGVHIENGQIVLFEGTTYTAASTSNQGINLTNGVAIDQINLNPTSSTTEIIFEKTTGTTANDGYIRLSQTNDPNKNQLIYIESTGQVDLLNGPVASASRQIDSRHIHVSITRLILTASEKIYLYFDNATTSQQTIDIATNLSGGQIDWSGTVSINGQDQQIRLHTHGLNDPNTIFCIHRDRRFNNKSLKINVESDNLINYAADGTLSNGLSIWAQPPQIQ</sequence>
<keyword evidence="5" id="KW-0812">Transmembrane</keyword>
<evidence type="ECO:0000256" key="4">
    <source>
        <dbReference type="ARBA" id="ARBA00022519"/>
    </source>
</evidence>
<evidence type="ECO:0000313" key="10">
    <source>
        <dbReference type="Proteomes" id="UP000228775"/>
    </source>
</evidence>
<evidence type="ECO:0000256" key="3">
    <source>
        <dbReference type="ARBA" id="ARBA00022481"/>
    </source>
</evidence>
<protein>
    <recommendedName>
        <fullName evidence="8">General secretion pathway GspH domain-containing protein</fullName>
    </recommendedName>
</protein>
<evidence type="ECO:0000256" key="2">
    <source>
        <dbReference type="ARBA" id="ARBA00022475"/>
    </source>
</evidence>
<keyword evidence="6" id="KW-1133">Transmembrane helix</keyword>
<dbReference type="AlphaFoldDB" id="A0A2M7AW42"/>
<evidence type="ECO:0000259" key="8">
    <source>
        <dbReference type="Pfam" id="PF12019"/>
    </source>
</evidence>
<dbReference type="GO" id="GO:0015627">
    <property type="term" value="C:type II protein secretion system complex"/>
    <property type="evidence" value="ECO:0007669"/>
    <property type="project" value="InterPro"/>
</dbReference>
<dbReference type="GO" id="GO:0015628">
    <property type="term" value="P:protein secretion by the type II secretion system"/>
    <property type="evidence" value="ECO:0007669"/>
    <property type="project" value="InterPro"/>
</dbReference>
<dbReference type="Proteomes" id="UP000228775">
    <property type="component" value="Unassembled WGS sequence"/>
</dbReference>
<dbReference type="Pfam" id="PF12019">
    <property type="entry name" value="GspH"/>
    <property type="match status" value="1"/>
</dbReference>
<keyword evidence="3" id="KW-0488">Methylation</keyword>
<name>A0A2M7AW42_9BACT</name>
<dbReference type="EMBL" id="PEVY01000089">
    <property type="protein sequence ID" value="PIU74789.1"/>
    <property type="molecule type" value="Genomic_DNA"/>
</dbReference>
<evidence type="ECO:0000256" key="5">
    <source>
        <dbReference type="ARBA" id="ARBA00022692"/>
    </source>
</evidence>
<organism evidence="9 10">
    <name type="scientific">Candidatus Portnoybacteria bacterium CG06_land_8_20_14_3_00_39_12</name>
    <dbReference type="NCBI Taxonomy" id="1974809"/>
    <lineage>
        <taxon>Bacteria</taxon>
        <taxon>Candidatus Portnoyibacteriota</taxon>
    </lineage>
</organism>
<accession>A0A2M7AW42</accession>
<comment type="caution">
    <text evidence="9">The sequence shown here is derived from an EMBL/GenBank/DDBJ whole genome shotgun (WGS) entry which is preliminary data.</text>
</comment>
<evidence type="ECO:0000256" key="6">
    <source>
        <dbReference type="ARBA" id="ARBA00022989"/>
    </source>
</evidence>
<comment type="subcellular location">
    <subcellularLocation>
        <location evidence="1">Cell inner membrane</location>
        <topology evidence="1">Single-pass membrane protein</topology>
    </subcellularLocation>
</comment>
<evidence type="ECO:0000313" key="9">
    <source>
        <dbReference type="EMBL" id="PIU74789.1"/>
    </source>
</evidence>
<gene>
    <name evidence="9" type="ORF">COS76_04295</name>
</gene>
<dbReference type="InterPro" id="IPR022346">
    <property type="entry name" value="T2SS_GspH"/>
</dbReference>
<keyword evidence="2" id="KW-1003">Cell membrane</keyword>
<reference evidence="10" key="1">
    <citation type="submission" date="2017-09" db="EMBL/GenBank/DDBJ databases">
        <title>Depth-based differentiation of microbial function through sediment-hosted aquifers and enrichment of novel symbionts in the deep terrestrial subsurface.</title>
        <authorList>
            <person name="Probst A.J."/>
            <person name="Ladd B."/>
            <person name="Jarett J.K."/>
            <person name="Geller-Mcgrath D.E."/>
            <person name="Sieber C.M.K."/>
            <person name="Emerson J.B."/>
            <person name="Anantharaman K."/>
            <person name="Thomas B.C."/>
            <person name="Malmstrom R."/>
            <person name="Stieglmeier M."/>
            <person name="Klingl A."/>
            <person name="Woyke T."/>
            <person name="Ryan C.M."/>
            <person name="Banfield J.F."/>
        </authorList>
    </citation>
    <scope>NUCLEOTIDE SEQUENCE [LARGE SCALE GENOMIC DNA]</scope>
</reference>
<evidence type="ECO:0000256" key="7">
    <source>
        <dbReference type="ARBA" id="ARBA00023136"/>
    </source>
</evidence>
<feature type="non-terminal residue" evidence="9">
    <location>
        <position position="1"/>
    </location>
</feature>
<proteinExistence type="predicted"/>
<dbReference type="GO" id="GO:0005886">
    <property type="term" value="C:plasma membrane"/>
    <property type="evidence" value="ECO:0007669"/>
    <property type="project" value="UniProtKB-SubCell"/>
</dbReference>
<keyword evidence="4" id="KW-0997">Cell inner membrane</keyword>